<dbReference type="PANTHER" id="PTHR37406:SF1">
    <property type="entry name" value="T4-TYPE LYSOZYME 1-RELATED"/>
    <property type="match status" value="1"/>
</dbReference>
<keyword evidence="1" id="KW-0929">Antimicrobial</keyword>
<evidence type="ECO:0008006" key="4">
    <source>
        <dbReference type="Google" id="ProtNLM"/>
    </source>
</evidence>
<dbReference type="Pfam" id="PF00959">
    <property type="entry name" value="Phage_lysozyme"/>
    <property type="match status" value="1"/>
</dbReference>
<dbReference type="GO" id="GO:0016998">
    <property type="term" value="P:cell wall macromolecule catabolic process"/>
    <property type="evidence" value="ECO:0007669"/>
    <property type="project" value="InterPro"/>
</dbReference>
<dbReference type="AlphaFoldDB" id="A0A0F9BCT7"/>
<reference evidence="3" key="1">
    <citation type="journal article" date="2015" name="Nature">
        <title>Complex archaea that bridge the gap between prokaryotes and eukaryotes.</title>
        <authorList>
            <person name="Spang A."/>
            <person name="Saw J.H."/>
            <person name="Jorgensen S.L."/>
            <person name="Zaremba-Niedzwiedzka K."/>
            <person name="Martijn J."/>
            <person name="Lind A.E."/>
            <person name="van Eijk R."/>
            <person name="Schleper C."/>
            <person name="Guy L."/>
            <person name="Ettema T.J."/>
        </authorList>
    </citation>
    <scope>NUCLEOTIDE SEQUENCE</scope>
</reference>
<evidence type="ECO:0000256" key="2">
    <source>
        <dbReference type="ARBA" id="ARBA00022638"/>
    </source>
</evidence>
<dbReference type="PANTHER" id="PTHR37406">
    <property type="entry name" value="T4-TYPE LYSOZYME 1-RELATED"/>
    <property type="match status" value="1"/>
</dbReference>
<dbReference type="Gene3D" id="1.10.530.40">
    <property type="match status" value="1"/>
</dbReference>
<dbReference type="GO" id="GO:0031640">
    <property type="term" value="P:killing of cells of another organism"/>
    <property type="evidence" value="ECO:0007669"/>
    <property type="project" value="UniProtKB-KW"/>
</dbReference>
<dbReference type="InterPro" id="IPR002196">
    <property type="entry name" value="Glyco_hydro_24"/>
</dbReference>
<dbReference type="GO" id="GO:0003796">
    <property type="term" value="F:lysozyme activity"/>
    <property type="evidence" value="ECO:0007669"/>
    <property type="project" value="InterPro"/>
</dbReference>
<evidence type="ECO:0000313" key="3">
    <source>
        <dbReference type="EMBL" id="KKL11667.1"/>
    </source>
</evidence>
<organism evidence="3">
    <name type="scientific">marine sediment metagenome</name>
    <dbReference type="NCBI Taxonomy" id="412755"/>
    <lineage>
        <taxon>unclassified sequences</taxon>
        <taxon>metagenomes</taxon>
        <taxon>ecological metagenomes</taxon>
    </lineage>
</organism>
<comment type="caution">
    <text evidence="3">The sequence shown here is derived from an EMBL/GenBank/DDBJ whole genome shotgun (WGS) entry which is preliminary data.</text>
</comment>
<evidence type="ECO:0000256" key="1">
    <source>
        <dbReference type="ARBA" id="ARBA00022529"/>
    </source>
</evidence>
<keyword evidence="2" id="KW-0081">Bacteriolytic enzyme</keyword>
<protein>
    <recommendedName>
        <fullName evidence="4">Lysozyme</fullName>
    </recommendedName>
</protein>
<accession>A0A0F9BCT7</accession>
<dbReference type="SUPFAM" id="SSF53955">
    <property type="entry name" value="Lysozyme-like"/>
    <property type="match status" value="1"/>
</dbReference>
<name>A0A0F9BCT7_9ZZZZ</name>
<dbReference type="GO" id="GO:0042742">
    <property type="term" value="P:defense response to bacterium"/>
    <property type="evidence" value="ECO:0007669"/>
    <property type="project" value="UniProtKB-KW"/>
</dbReference>
<dbReference type="GO" id="GO:0009253">
    <property type="term" value="P:peptidoglycan catabolic process"/>
    <property type="evidence" value="ECO:0007669"/>
    <property type="project" value="InterPro"/>
</dbReference>
<gene>
    <name evidence="3" type="ORF">LCGC14_2543480</name>
</gene>
<dbReference type="InterPro" id="IPR023346">
    <property type="entry name" value="Lysozyme-like_dom_sf"/>
</dbReference>
<proteinExistence type="predicted"/>
<dbReference type="EMBL" id="LAZR01041558">
    <property type="protein sequence ID" value="KKL11667.1"/>
    <property type="molecule type" value="Genomic_DNA"/>
</dbReference>
<dbReference type="InterPro" id="IPR052619">
    <property type="entry name" value="Phage_lysozyme-like"/>
</dbReference>
<dbReference type="InterPro" id="IPR023347">
    <property type="entry name" value="Lysozyme_dom_sf"/>
</dbReference>
<sequence>MKPSLKKLLIHHEGLRLNPYVDSLGYPTIGVGHKIKPITHAKAMELLQEDIDIATDFAMKFRWFDKLSKVRKDVIVSMIFNMGLKRFKTFKRMITALQRGDFCTAGDELVDSQYHVQVGQRAEDLADMLRTDMRM</sequence>